<dbReference type="InterPro" id="IPR038257">
    <property type="entry name" value="CRISPR-assoc_Cas3_HD_sf"/>
</dbReference>
<dbReference type="OrthoDB" id="9810236at2"/>
<evidence type="ECO:0000313" key="15">
    <source>
        <dbReference type="Proteomes" id="UP000005496"/>
    </source>
</evidence>
<dbReference type="GO" id="GO:0005829">
    <property type="term" value="C:cytosol"/>
    <property type="evidence" value="ECO:0007669"/>
    <property type="project" value="TreeGrafter"/>
</dbReference>
<dbReference type="Gene3D" id="1.10.3210.30">
    <property type="match status" value="1"/>
</dbReference>
<evidence type="ECO:0000256" key="6">
    <source>
        <dbReference type="ARBA" id="ARBA00022801"/>
    </source>
</evidence>
<keyword evidence="7" id="KW-0347">Helicase</keyword>
<gene>
    <name evidence="14" type="ORF">Dthio_PD1459</name>
</gene>
<dbReference type="AlphaFoldDB" id="D6STV2"/>
<evidence type="ECO:0000259" key="13">
    <source>
        <dbReference type="PROSITE" id="PS51643"/>
    </source>
</evidence>
<dbReference type="PROSITE" id="PS51643">
    <property type="entry name" value="HD_CAS3"/>
    <property type="match status" value="1"/>
</dbReference>
<keyword evidence="6" id="KW-0378">Hydrolase</keyword>
<dbReference type="Pfam" id="PF22590">
    <property type="entry name" value="Cas3-like_C_2"/>
    <property type="match status" value="1"/>
</dbReference>
<comment type="similarity">
    <text evidence="10">Belongs to the DEAD box helicase family.</text>
</comment>
<proteinExistence type="inferred from homology"/>
<dbReference type="Gene3D" id="3.40.50.300">
    <property type="entry name" value="P-loop containing nucleotide triphosphate hydrolases"/>
    <property type="match status" value="2"/>
</dbReference>
<keyword evidence="8" id="KW-0067">ATP-binding</keyword>
<keyword evidence="9" id="KW-0051">Antiviral defense</keyword>
<evidence type="ECO:0000256" key="2">
    <source>
        <dbReference type="ARBA" id="ARBA00009046"/>
    </source>
</evidence>
<keyword evidence="3" id="KW-0540">Nuclease</keyword>
<dbReference type="InterPro" id="IPR001650">
    <property type="entry name" value="Helicase_C-like"/>
</dbReference>
<comment type="caution">
    <text evidence="14">The sequence shown here is derived from an EMBL/GenBank/DDBJ whole genome shotgun (WGS) entry which is preliminary data.</text>
</comment>
<name>D6STV2_9BACT</name>
<dbReference type="GO" id="GO:0005524">
    <property type="term" value="F:ATP binding"/>
    <property type="evidence" value="ECO:0007669"/>
    <property type="project" value="UniProtKB-KW"/>
</dbReference>
<dbReference type="EMBL" id="ACJN02000003">
    <property type="protein sequence ID" value="EFI34118.1"/>
    <property type="molecule type" value="Genomic_DNA"/>
</dbReference>
<evidence type="ECO:0000313" key="14">
    <source>
        <dbReference type="EMBL" id="EFI34118.1"/>
    </source>
</evidence>
<dbReference type="InterPro" id="IPR027417">
    <property type="entry name" value="P-loop_NTPase"/>
</dbReference>
<dbReference type="eggNOG" id="COG1203">
    <property type="taxonomic scope" value="Bacteria"/>
</dbReference>
<evidence type="ECO:0000256" key="4">
    <source>
        <dbReference type="ARBA" id="ARBA00022723"/>
    </source>
</evidence>
<dbReference type="GO" id="GO:0016787">
    <property type="term" value="F:hydrolase activity"/>
    <property type="evidence" value="ECO:0007669"/>
    <property type="project" value="UniProtKB-KW"/>
</dbReference>
<comment type="similarity">
    <text evidence="2">In the central section; belongs to the CRISPR-associated helicase Cas3 family.</text>
</comment>
<dbReference type="Proteomes" id="UP000005496">
    <property type="component" value="Unassembled WGS sequence"/>
</dbReference>
<dbReference type="SMART" id="SM00487">
    <property type="entry name" value="DEXDc"/>
    <property type="match status" value="1"/>
</dbReference>
<dbReference type="Pfam" id="PF18019">
    <property type="entry name" value="Cas3_HD"/>
    <property type="match status" value="1"/>
</dbReference>
<dbReference type="GO" id="GO:0003676">
    <property type="term" value="F:nucleic acid binding"/>
    <property type="evidence" value="ECO:0007669"/>
    <property type="project" value="InterPro"/>
</dbReference>
<dbReference type="GO" id="GO:0004518">
    <property type="term" value="F:nuclease activity"/>
    <property type="evidence" value="ECO:0007669"/>
    <property type="project" value="UniProtKB-KW"/>
</dbReference>
<comment type="similarity">
    <text evidence="1">In the N-terminal section; belongs to the CRISPR-associated nuclease Cas3-HD family.</text>
</comment>
<evidence type="ECO:0000256" key="5">
    <source>
        <dbReference type="ARBA" id="ARBA00022741"/>
    </source>
</evidence>
<dbReference type="PANTHER" id="PTHR47959">
    <property type="entry name" value="ATP-DEPENDENT RNA HELICASE RHLE-RELATED"/>
    <property type="match status" value="1"/>
</dbReference>
<dbReference type="GO" id="GO:0046872">
    <property type="term" value="F:metal ion binding"/>
    <property type="evidence" value="ECO:0007669"/>
    <property type="project" value="UniProtKB-KW"/>
</dbReference>
<evidence type="ECO:0000256" key="3">
    <source>
        <dbReference type="ARBA" id="ARBA00022722"/>
    </source>
</evidence>
<protein>
    <submittedName>
        <fullName evidence="14">CRISPR-associated helicase Cas3</fullName>
    </submittedName>
</protein>
<reference evidence="14" key="1">
    <citation type="submission" date="2010-05" db="EMBL/GenBank/DDBJ databases">
        <title>The draft genome of Desulfonatronospira thiodismutans ASO3-1.</title>
        <authorList>
            <consortium name="US DOE Joint Genome Institute (JGI-PGF)"/>
            <person name="Lucas S."/>
            <person name="Copeland A."/>
            <person name="Lapidus A."/>
            <person name="Cheng J.-F."/>
            <person name="Bruce D."/>
            <person name="Goodwin L."/>
            <person name="Pitluck S."/>
            <person name="Chertkov O."/>
            <person name="Brettin T."/>
            <person name="Detter J.C."/>
            <person name="Han C."/>
            <person name="Land M.L."/>
            <person name="Hauser L."/>
            <person name="Kyrpides N."/>
            <person name="Mikhailova N."/>
            <person name="Muyzer G."/>
            <person name="Woyke T."/>
        </authorList>
    </citation>
    <scope>NUCLEOTIDE SEQUENCE [LARGE SCALE GENOMIC DNA]</scope>
    <source>
        <strain evidence="14">ASO3-1</strain>
    </source>
</reference>
<feature type="domain" description="HD Cas3-type" evidence="13">
    <location>
        <begin position="565"/>
        <end position="771"/>
    </location>
</feature>
<accession>D6STV2</accession>
<dbReference type="GO" id="GO:0003724">
    <property type="term" value="F:RNA helicase activity"/>
    <property type="evidence" value="ECO:0007669"/>
    <property type="project" value="TreeGrafter"/>
</dbReference>
<dbReference type="PANTHER" id="PTHR47959:SF16">
    <property type="entry name" value="CRISPR-ASSOCIATED NUCLEASE_HELICASE CAS3-RELATED"/>
    <property type="match status" value="1"/>
</dbReference>
<evidence type="ECO:0000259" key="12">
    <source>
        <dbReference type="PROSITE" id="PS51194"/>
    </source>
</evidence>
<dbReference type="NCBIfam" id="TIGR01587">
    <property type="entry name" value="cas3_core"/>
    <property type="match status" value="1"/>
</dbReference>
<evidence type="ECO:0000259" key="11">
    <source>
        <dbReference type="PROSITE" id="PS51192"/>
    </source>
</evidence>
<feature type="domain" description="Helicase ATP-binding" evidence="11">
    <location>
        <begin position="24"/>
        <end position="220"/>
    </location>
</feature>
<dbReference type="InterPro" id="IPR006474">
    <property type="entry name" value="Helicase_Cas3_CRISPR-ass_core"/>
</dbReference>
<dbReference type="InterPro" id="IPR054712">
    <property type="entry name" value="Cas3-like_dom"/>
</dbReference>
<dbReference type="SUPFAM" id="SSF52540">
    <property type="entry name" value="P-loop containing nucleoside triphosphate hydrolases"/>
    <property type="match status" value="1"/>
</dbReference>
<dbReference type="GO" id="GO:0051607">
    <property type="term" value="P:defense response to virus"/>
    <property type="evidence" value="ECO:0007669"/>
    <property type="project" value="UniProtKB-KW"/>
</dbReference>
<keyword evidence="4" id="KW-0479">Metal-binding</keyword>
<dbReference type="RefSeq" id="WP_008871467.1">
    <property type="nucleotide sequence ID" value="NZ_ACJN02000003.1"/>
</dbReference>
<keyword evidence="5" id="KW-0547">Nucleotide-binding</keyword>
<evidence type="ECO:0000256" key="1">
    <source>
        <dbReference type="ARBA" id="ARBA00006847"/>
    </source>
</evidence>
<sequence length="781" mass="87971">MYTGFDSFFKRAIGEALDPYPYQVSLSGRDWPDLLGIPTGLGKTASVVLAWLFKRFHSDERTPRRLVYCLPMRVLVEQTAQNARQWITSLKEHGVYDAGKEPTVHVLMGGDLDSSWDMFPEHDQILIGTQDQLLSRALNRGYSMSRYRWPVHFGLMNNDCLWVMDEVQLMGDALATTAQLQAFRDFFKTAYPVRSIWMSATLKKDWLDTVDFSSALDSLETLSLTDEDKKQPAVKQRISASKPIQKAPCQSTDLRKLVDLTLKEHHPGTRTLVVTNTVKRAQALFNELQKKKPSADLVLIHSRFRPGDRKKAMDELLKTPGGEGTICVCTQAIEAGVDVSASVLITELGPWASLIQRFGRCNRDGLEQDARIFWVDIDLDKKGACAPYEAEELARSRQILEKLKDAQPGSLPGLEENPQYLQVIRKKDLVDLFDTTPDLAGMDIDASRFIRDSDEQSLQVFWRLLDENGPKPDEPPPAREELCSVSIGSIASASDLRKWRWDHLEKNWVRVWRNAELFPGAVLFLDVKDGGYSSTLGWTGDKKDLPEVLSKPDKVSEGYDDDFITISTWQSLSDHTEAVVAELKDLIEVLNLSDVKMKEALILAAQWHDCGKAHKIFQEGVTRYAEPPPYNQLWGKTSSSSVSYSRKGFRHELASGLAMMQNNLPDLAVYLVAAHHGKVRLSIRSLPTETRPDQDVRHARGVWDGDVLPEADLGNGVVMPETILDLSVMELGHGKSGSSWLERMIKLRDDPHLGPFRLAYLEALLRIADWRASMNQGSKNE</sequence>
<evidence type="ECO:0000256" key="8">
    <source>
        <dbReference type="ARBA" id="ARBA00022840"/>
    </source>
</evidence>
<dbReference type="Pfam" id="PF00270">
    <property type="entry name" value="DEAD"/>
    <property type="match status" value="1"/>
</dbReference>
<keyword evidence="15" id="KW-1185">Reference proteome</keyword>
<dbReference type="InterPro" id="IPR011545">
    <property type="entry name" value="DEAD/DEAH_box_helicase_dom"/>
</dbReference>
<evidence type="ECO:0000256" key="7">
    <source>
        <dbReference type="ARBA" id="ARBA00022806"/>
    </source>
</evidence>
<dbReference type="SUPFAM" id="SSF109604">
    <property type="entry name" value="HD-domain/PDEase-like"/>
    <property type="match status" value="1"/>
</dbReference>
<evidence type="ECO:0000256" key="9">
    <source>
        <dbReference type="ARBA" id="ARBA00023118"/>
    </source>
</evidence>
<feature type="domain" description="Helicase C-terminal" evidence="12">
    <location>
        <begin position="253"/>
        <end position="419"/>
    </location>
</feature>
<dbReference type="PROSITE" id="PS51194">
    <property type="entry name" value="HELICASE_CTER"/>
    <property type="match status" value="1"/>
</dbReference>
<dbReference type="InterPro" id="IPR006483">
    <property type="entry name" value="CRISPR-assoc_Cas3_HD"/>
</dbReference>
<dbReference type="PROSITE" id="PS51192">
    <property type="entry name" value="HELICASE_ATP_BIND_1"/>
    <property type="match status" value="1"/>
</dbReference>
<dbReference type="SMART" id="SM00490">
    <property type="entry name" value="HELICc"/>
    <property type="match status" value="1"/>
</dbReference>
<dbReference type="InterPro" id="IPR050079">
    <property type="entry name" value="DEAD_box_RNA_helicase"/>
</dbReference>
<dbReference type="InterPro" id="IPR014001">
    <property type="entry name" value="Helicase_ATP-bd"/>
</dbReference>
<dbReference type="NCBIfam" id="TIGR01596">
    <property type="entry name" value="cas3_HD"/>
    <property type="match status" value="1"/>
</dbReference>
<evidence type="ECO:0000256" key="10">
    <source>
        <dbReference type="ARBA" id="ARBA00038437"/>
    </source>
</evidence>
<organism evidence="14 15">
    <name type="scientific">Desulfonatronospira thiodismutans ASO3-1</name>
    <dbReference type="NCBI Taxonomy" id="555779"/>
    <lineage>
        <taxon>Bacteria</taxon>
        <taxon>Pseudomonadati</taxon>
        <taxon>Thermodesulfobacteriota</taxon>
        <taxon>Desulfovibrionia</taxon>
        <taxon>Desulfovibrionales</taxon>
        <taxon>Desulfonatronovibrionaceae</taxon>
        <taxon>Desulfonatronospira</taxon>
    </lineage>
</organism>